<evidence type="ECO:0000313" key="1">
    <source>
        <dbReference type="EMBL" id="VXC60567.1"/>
    </source>
</evidence>
<dbReference type="AlphaFoldDB" id="A0A653ZZ42"/>
<sequence>MNNVKIVTPTGGTLEVFLSEERLREFKEWLESESSELFTLEVDKHKEINLTCCAVLLFSVTKEGN</sequence>
<protein>
    <submittedName>
        <fullName evidence="1">Uncharacterized protein</fullName>
    </submittedName>
</protein>
<name>A0A653ZZ42_BACMY</name>
<reference evidence="1 2" key="1">
    <citation type="submission" date="2019-10" db="EMBL/GenBank/DDBJ databases">
        <authorList>
            <person name="Karimi E."/>
        </authorList>
    </citation>
    <scope>NUCLEOTIDE SEQUENCE [LARGE SCALE GENOMIC DNA]</scope>
    <source>
        <strain evidence="1">Bacillus sp. 71</strain>
    </source>
</reference>
<gene>
    <name evidence="1" type="ORF">BACI71_40380</name>
</gene>
<accession>A0A653ZZ42</accession>
<evidence type="ECO:0000313" key="2">
    <source>
        <dbReference type="Proteomes" id="UP000437562"/>
    </source>
</evidence>
<dbReference type="Proteomes" id="UP000437562">
    <property type="component" value="Unassembled WGS sequence"/>
</dbReference>
<dbReference type="EMBL" id="CABWMC010000029">
    <property type="protein sequence ID" value="VXC60567.1"/>
    <property type="molecule type" value="Genomic_DNA"/>
</dbReference>
<organism evidence="1 2">
    <name type="scientific">Bacillus mycoides</name>
    <dbReference type="NCBI Taxonomy" id="1405"/>
    <lineage>
        <taxon>Bacteria</taxon>
        <taxon>Bacillati</taxon>
        <taxon>Bacillota</taxon>
        <taxon>Bacilli</taxon>
        <taxon>Bacillales</taxon>
        <taxon>Bacillaceae</taxon>
        <taxon>Bacillus</taxon>
        <taxon>Bacillus cereus group</taxon>
    </lineage>
</organism>
<proteinExistence type="predicted"/>
<dbReference type="RefSeq" id="WP_159146558.1">
    <property type="nucleotide sequence ID" value="NZ_LR733376.1"/>
</dbReference>